<dbReference type="EMBL" id="JACMRX010000005">
    <property type="protein sequence ID" value="KAF7988700.1"/>
    <property type="molecule type" value="Genomic_DNA"/>
</dbReference>
<feature type="chain" id="PRO_5032965931" description="Venom protein" evidence="2">
    <location>
        <begin position="21"/>
        <end position="135"/>
    </location>
</feature>
<evidence type="ECO:0000313" key="3">
    <source>
        <dbReference type="EMBL" id="KAF7988700.1"/>
    </source>
</evidence>
<dbReference type="SUPFAM" id="SSF57567">
    <property type="entry name" value="Serine protease inhibitors"/>
    <property type="match status" value="1"/>
</dbReference>
<accession>A0A835CQ18</accession>
<dbReference type="CDD" id="cd19941">
    <property type="entry name" value="TIL"/>
    <property type="match status" value="1"/>
</dbReference>
<reference evidence="3 4" key="1">
    <citation type="submission" date="2020-08" db="EMBL/GenBank/DDBJ databases">
        <title>Aphidius gifuensis genome sequencing and assembly.</title>
        <authorList>
            <person name="Du Z."/>
        </authorList>
    </citation>
    <scope>NUCLEOTIDE SEQUENCE [LARGE SCALE GENOMIC DNA]</scope>
    <source>
        <strain evidence="3">YNYX2018</strain>
        <tissue evidence="3">Adults</tissue>
    </source>
</reference>
<protein>
    <recommendedName>
        <fullName evidence="5">Venom protein</fullName>
    </recommendedName>
</protein>
<feature type="signal peptide" evidence="2">
    <location>
        <begin position="1"/>
        <end position="20"/>
    </location>
</feature>
<proteinExistence type="predicted"/>
<feature type="compositionally biased region" description="Acidic residues" evidence="1">
    <location>
        <begin position="109"/>
        <end position="135"/>
    </location>
</feature>
<dbReference type="InterPro" id="IPR036084">
    <property type="entry name" value="Ser_inhib-like_sf"/>
</dbReference>
<comment type="caution">
    <text evidence="3">The sequence shown here is derived from an EMBL/GenBank/DDBJ whole genome shotgun (WGS) entry which is preliminary data.</text>
</comment>
<keyword evidence="2" id="KW-0732">Signal</keyword>
<organism evidence="3 4">
    <name type="scientific">Aphidius gifuensis</name>
    <name type="common">Parasitoid wasp</name>
    <dbReference type="NCBI Taxonomy" id="684658"/>
    <lineage>
        <taxon>Eukaryota</taxon>
        <taxon>Metazoa</taxon>
        <taxon>Ecdysozoa</taxon>
        <taxon>Arthropoda</taxon>
        <taxon>Hexapoda</taxon>
        <taxon>Insecta</taxon>
        <taxon>Pterygota</taxon>
        <taxon>Neoptera</taxon>
        <taxon>Endopterygota</taxon>
        <taxon>Hymenoptera</taxon>
        <taxon>Apocrita</taxon>
        <taxon>Ichneumonoidea</taxon>
        <taxon>Braconidae</taxon>
        <taxon>Aphidiinae</taxon>
        <taxon>Aphidius</taxon>
    </lineage>
</organism>
<sequence>MFREFFILAIITMIIVNSTGDNTESSTKSSMESTTEAVRICGRNEIYTENMAEVACQSVCSKQKPDDCPHLNVSGCICLDGYKRRTPASVCILASDCPAKDQDPVVLSDDSEDSDDPRDQDQDDQDDQDSSDNSE</sequence>
<name>A0A835CQ18_APHGI</name>
<dbReference type="Gene3D" id="2.10.25.10">
    <property type="entry name" value="Laminin"/>
    <property type="match status" value="1"/>
</dbReference>
<evidence type="ECO:0000313" key="4">
    <source>
        <dbReference type="Proteomes" id="UP000639338"/>
    </source>
</evidence>
<gene>
    <name evidence="3" type="ORF">HCN44_001273</name>
</gene>
<keyword evidence="4" id="KW-1185">Reference proteome</keyword>
<dbReference type="AlphaFoldDB" id="A0A835CQ18"/>
<feature type="region of interest" description="Disordered" evidence="1">
    <location>
        <begin position="100"/>
        <end position="135"/>
    </location>
</feature>
<dbReference type="Proteomes" id="UP000639338">
    <property type="component" value="Unassembled WGS sequence"/>
</dbReference>
<evidence type="ECO:0000256" key="2">
    <source>
        <dbReference type="SAM" id="SignalP"/>
    </source>
</evidence>
<dbReference type="OrthoDB" id="6724430at2759"/>
<evidence type="ECO:0008006" key="5">
    <source>
        <dbReference type="Google" id="ProtNLM"/>
    </source>
</evidence>
<evidence type="ECO:0000256" key="1">
    <source>
        <dbReference type="SAM" id="MobiDB-lite"/>
    </source>
</evidence>